<accession>A0A8J6DC13</accession>
<sequence>MRHLQEVLQLLRNNHLFVKQRKCTFGTHQIEYLGHVISAGKVTIDATKVEGVSNWPTPKSIKELRGFLGLSGYYRRFIRNYGVMARPLTNLLKKDIP</sequence>
<evidence type="ECO:0008006" key="3">
    <source>
        <dbReference type="Google" id="ProtNLM"/>
    </source>
</evidence>
<comment type="caution">
    <text evidence="1">The sequence shown here is derived from an EMBL/GenBank/DDBJ whole genome shotgun (WGS) entry which is preliminary data.</text>
</comment>
<evidence type="ECO:0000313" key="1">
    <source>
        <dbReference type="EMBL" id="KAG8503076.1"/>
    </source>
</evidence>
<gene>
    <name evidence="1" type="ORF">CXB51_000916</name>
</gene>
<proteinExistence type="predicted"/>
<dbReference type="SUPFAM" id="SSF56672">
    <property type="entry name" value="DNA/RNA polymerases"/>
    <property type="match status" value="1"/>
</dbReference>
<dbReference type="InterPro" id="IPR043128">
    <property type="entry name" value="Rev_trsase/Diguanyl_cyclase"/>
</dbReference>
<dbReference type="PANTHER" id="PTHR33064:SF37">
    <property type="entry name" value="RIBONUCLEASE H"/>
    <property type="match status" value="1"/>
</dbReference>
<dbReference type="OrthoDB" id="1002013at2759"/>
<dbReference type="Proteomes" id="UP000701853">
    <property type="component" value="Chromosome 1"/>
</dbReference>
<dbReference type="InterPro" id="IPR043502">
    <property type="entry name" value="DNA/RNA_pol_sf"/>
</dbReference>
<dbReference type="PANTHER" id="PTHR33064">
    <property type="entry name" value="POL PROTEIN"/>
    <property type="match status" value="1"/>
</dbReference>
<dbReference type="Gene3D" id="3.30.70.270">
    <property type="match status" value="2"/>
</dbReference>
<dbReference type="EMBL" id="JAHUZN010000001">
    <property type="protein sequence ID" value="KAG8503076.1"/>
    <property type="molecule type" value="Genomic_DNA"/>
</dbReference>
<keyword evidence="2" id="KW-1185">Reference proteome</keyword>
<name>A0A8J6DC13_9ROSI</name>
<protein>
    <recommendedName>
        <fullName evidence="3">Mitochondrial protein</fullName>
    </recommendedName>
</protein>
<organism evidence="1 2">
    <name type="scientific">Gossypium anomalum</name>
    <dbReference type="NCBI Taxonomy" id="47600"/>
    <lineage>
        <taxon>Eukaryota</taxon>
        <taxon>Viridiplantae</taxon>
        <taxon>Streptophyta</taxon>
        <taxon>Embryophyta</taxon>
        <taxon>Tracheophyta</taxon>
        <taxon>Spermatophyta</taxon>
        <taxon>Magnoliopsida</taxon>
        <taxon>eudicotyledons</taxon>
        <taxon>Gunneridae</taxon>
        <taxon>Pentapetalae</taxon>
        <taxon>rosids</taxon>
        <taxon>malvids</taxon>
        <taxon>Malvales</taxon>
        <taxon>Malvaceae</taxon>
        <taxon>Malvoideae</taxon>
        <taxon>Gossypium</taxon>
    </lineage>
</organism>
<reference evidence="1 2" key="1">
    <citation type="journal article" date="2021" name="bioRxiv">
        <title>The Gossypium anomalum genome as a resource for cotton improvement and evolutionary analysis of hybrid incompatibility.</title>
        <authorList>
            <person name="Grover C.E."/>
            <person name="Yuan D."/>
            <person name="Arick M.A."/>
            <person name="Miller E.R."/>
            <person name="Hu G."/>
            <person name="Peterson D.G."/>
            <person name="Wendel J.F."/>
            <person name="Udall J.A."/>
        </authorList>
    </citation>
    <scope>NUCLEOTIDE SEQUENCE [LARGE SCALE GENOMIC DNA]</scope>
    <source>
        <strain evidence="1">JFW-Udall</strain>
        <tissue evidence="1">Leaf</tissue>
    </source>
</reference>
<dbReference type="InterPro" id="IPR051320">
    <property type="entry name" value="Viral_Replic_Matur_Polypro"/>
</dbReference>
<dbReference type="AlphaFoldDB" id="A0A8J6DC13"/>
<evidence type="ECO:0000313" key="2">
    <source>
        <dbReference type="Proteomes" id="UP000701853"/>
    </source>
</evidence>